<sequence>MSTSESYIGQNALISYLTDNDRTTKSYWRFLKNLRDIIIASITTNTSFLDNWNKLDNLWTIHFLREGKDLPDLKDKLRVTPKQACLP</sequence>
<evidence type="ECO:0000313" key="1">
    <source>
        <dbReference type="EMBL" id="PKC57679.1"/>
    </source>
</evidence>
<gene>
    <name evidence="1" type="ORF">RhiirA1_472123</name>
</gene>
<evidence type="ECO:0000313" key="2">
    <source>
        <dbReference type="Proteomes" id="UP000232688"/>
    </source>
</evidence>
<reference evidence="1 2" key="1">
    <citation type="submission" date="2017-10" db="EMBL/GenBank/DDBJ databases">
        <title>Extensive intraspecific genome diversity in a model arbuscular mycorrhizal fungus.</title>
        <authorList>
            <person name="Chen E.C.H."/>
            <person name="Morin E."/>
            <person name="Baudet D."/>
            <person name="Noel J."/>
            <person name="Ndikumana S."/>
            <person name="Charron P."/>
            <person name="St-Onge C."/>
            <person name="Giorgi J."/>
            <person name="Grigoriev I.V."/>
            <person name="Roux C."/>
            <person name="Martin F.M."/>
            <person name="Corradi N."/>
        </authorList>
    </citation>
    <scope>NUCLEOTIDE SEQUENCE [LARGE SCALE GENOMIC DNA]</scope>
    <source>
        <strain evidence="1 2">A1</strain>
    </source>
</reference>
<protein>
    <submittedName>
        <fullName evidence="1">Uncharacterized protein</fullName>
    </submittedName>
</protein>
<dbReference type="VEuPathDB" id="FungiDB:RhiirA1_472123"/>
<organism evidence="1 2">
    <name type="scientific">Rhizophagus irregularis</name>
    <dbReference type="NCBI Taxonomy" id="588596"/>
    <lineage>
        <taxon>Eukaryota</taxon>
        <taxon>Fungi</taxon>
        <taxon>Fungi incertae sedis</taxon>
        <taxon>Mucoromycota</taxon>
        <taxon>Glomeromycotina</taxon>
        <taxon>Glomeromycetes</taxon>
        <taxon>Glomerales</taxon>
        <taxon>Glomeraceae</taxon>
        <taxon>Rhizophagus</taxon>
    </lineage>
</organism>
<dbReference type="VEuPathDB" id="FungiDB:FUN_009433"/>
<dbReference type="AlphaFoldDB" id="A0A2N0R2Z7"/>
<proteinExistence type="predicted"/>
<dbReference type="EMBL" id="LLXH01001755">
    <property type="protein sequence ID" value="PKC57679.1"/>
    <property type="molecule type" value="Genomic_DNA"/>
</dbReference>
<comment type="caution">
    <text evidence="1">The sequence shown here is derived from an EMBL/GenBank/DDBJ whole genome shotgun (WGS) entry which is preliminary data.</text>
</comment>
<accession>A0A2N0R2Z7</accession>
<reference evidence="1 2" key="2">
    <citation type="submission" date="2017-10" db="EMBL/GenBank/DDBJ databases">
        <title>Genome analyses suggest a sexual origin of heterokaryosis in a supposedly ancient asexual fungus.</title>
        <authorList>
            <person name="Corradi N."/>
            <person name="Sedzielewska K."/>
            <person name="Noel J."/>
            <person name="Charron P."/>
            <person name="Farinelli L."/>
            <person name="Marton T."/>
            <person name="Kruger M."/>
            <person name="Pelin A."/>
            <person name="Brachmann A."/>
            <person name="Corradi N."/>
        </authorList>
    </citation>
    <scope>NUCLEOTIDE SEQUENCE [LARGE SCALE GENOMIC DNA]</scope>
    <source>
        <strain evidence="1 2">A1</strain>
    </source>
</reference>
<name>A0A2N0R2Z7_9GLOM</name>
<dbReference type="Proteomes" id="UP000232688">
    <property type="component" value="Unassembled WGS sequence"/>
</dbReference>